<accession>A0A5J4VL13</accession>
<dbReference type="EMBL" id="SNRW01006460">
    <property type="protein sequence ID" value="KAA6383029.1"/>
    <property type="molecule type" value="Genomic_DNA"/>
</dbReference>
<proteinExistence type="predicted"/>
<dbReference type="InterPro" id="IPR043128">
    <property type="entry name" value="Rev_trsase/Diguanyl_cyclase"/>
</dbReference>
<evidence type="ECO:0000313" key="3">
    <source>
        <dbReference type="Proteomes" id="UP000324800"/>
    </source>
</evidence>
<dbReference type="OrthoDB" id="10068174at2759"/>
<dbReference type="PANTHER" id="PTHR33050:SF7">
    <property type="entry name" value="RIBONUCLEASE H"/>
    <property type="match status" value="1"/>
</dbReference>
<organism evidence="2 3">
    <name type="scientific">Streblomastix strix</name>
    <dbReference type="NCBI Taxonomy" id="222440"/>
    <lineage>
        <taxon>Eukaryota</taxon>
        <taxon>Metamonada</taxon>
        <taxon>Preaxostyla</taxon>
        <taxon>Oxymonadida</taxon>
        <taxon>Streblomastigidae</taxon>
        <taxon>Streblomastix</taxon>
    </lineage>
</organism>
<gene>
    <name evidence="2" type="ORF">EZS28_021443</name>
</gene>
<sequence>MDPLSIPKGISINSILNLIQQKEQLQIQHRLFVPIGGALQQAIVSWSKINGQNLVKEGLQANWNCMGPPMTQPPKEMVFLKSREELQAFNQILEEDFHQKIIIESDVTELYNPVFLVLMSSGYCRCIISCKQQGWAITLDLQQAYSHVTVSKQLQKYLAFSHQGKTYTYLTMPFGISTAPRFFTKIMRLVLTVIRQKGILTSSYLDDGIAWFQSQEKTIEGTIYIINLFQELELTINFRKSFLVPTQTPDYLGIH</sequence>
<evidence type="ECO:0000259" key="1">
    <source>
        <dbReference type="PROSITE" id="PS50878"/>
    </source>
</evidence>
<dbReference type="Gene3D" id="3.10.10.10">
    <property type="entry name" value="HIV Type 1 Reverse Transcriptase, subunit A, domain 1"/>
    <property type="match status" value="1"/>
</dbReference>
<dbReference type="PROSITE" id="PS50878">
    <property type="entry name" value="RT_POL"/>
    <property type="match status" value="1"/>
</dbReference>
<dbReference type="Proteomes" id="UP000324800">
    <property type="component" value="Unassembled WGS sequence"/>
</dbReference>
<dbReference type="AlphaFoldDB" id="A0A5J4VL13"/>
<dbReference type="Pfam" id="PF00078">
    <property type="entry name" value="RVT_1"/>
    <property type="match status" value="1"/>
</dbReference>
<reference evidence="2 3" key="1">
    <citation type="submission" date="2019-03" db="EMBL/GenBank/DDBJ databases">
        <title>Single cell metagenomics reveals metabolic interactions within the superorganism composed of flagellate Streblomastix strix and complex community of Bacteroidetes bacteria on its surface.</title>
        <authorList>
            <person name="Treitli S.C."/>
            <person name="Kolisko M."/>
            <person name="Husnik F."/>
            <person name="Keeling P."/>
            <person name="Hampl V."/>
        </authorList>
    </citation>
    <scope>NUCLEOTIDE SEQUENCE [LARGE SCALE GENOMIC DNA]</scope>
    <source>
        <strain evidence="2">ST1C</strain>
    </source>
</reference>
<comment type="caution">
    <text evidence="2">The sequence shown here is derived from an EMBL/GenBank/DDBJ whole genome shotgun (WGS) entry which is preliminary data.</text>
</comment>
<dbReference type="PANTHER" id="PTHR33050">
    <property type="entry name" value="REVERSE TRANSCRIPTASE DOMAIN-CONTAINING PROTEIN"/>
    <property type="match status" value="1"/>
</dbReference>
<dbReference type="InterPro" id="IPR000477">
    <property type="entry name" value="RT_dom"/>
</dbReference>
<feature type="domain" description="Reverse transcriptase" evidence="1">
    <location>
        <begin position="1"/>
        <end position="255"/>
    </location>
</feature>
<dbReference type="InterPro" id="IPR052055">
    <property type="entry name" value="Hepadnavirus_pol/RT"/>
</dbReference>
<protein>
    <recommendedName>
        <fullName evidence="1">Reverse transcriptase domain-containing protein</fullName>
    </recommendedName>
</protein>
<dbReference type="Gene3D" id="3.30.70.270">
    <property type="match status" value="1"/>
</dbReference>
<evidence type="ECO:0000313" key="2">
    <source>
        <dbReference type="EMBL" id="KAA6383029.1"/>
    </source>
</evidence>
<dbReference type="InterPro" id="IPR043502">
    <property type="entry name" value="DNA/RNA_pol_sf"/>
</dbReference>
<name>A0A5J4VL13_9EUKA</name>
<dbReference type="SUPFAM" id="SSF56672">
    <property type="entry name" value="DNA/RNA polymerases"/>
    <property type="match status" value="1"/>
</dbReference>